<dbReference type="Proteomes" id="UP000499080">
    <property type="component" value="Unassembled WGS sequence"/>
</dbReference>
<reference evidence="1 2" key="1">
    <citation type="journal article" date="2019" name="Sci. Rep.">
        <title>Orb-weaving spider Araneus ventricosus genome elucidates the spidroin gene catalogue.</title>
        <authorList>
            <person name="Kono N."/>
            <person name="Nakamura H."/>
            <person name="Ohtoshi R."/>
            <person name="Moran D.A.P."/>
            <person name="Shinohara A."/>
            <person name="Yoshida Y."/>
            <person name="Fujiwara M."/>
            <person name="Mori M."/>
            <person name="Tomita M."/>
            <person name="Arakawa K."/>
        </authorList>
    </citation>
    <scope>NUCLEOTIDE SEQUENCE [LARGE SCALE GENOMIC DNA]</scope>
</reference>
<protein>
    <submittedName>
        <fullName evidence="1">Uncharacterized protein</fullName>
    </submittedName>
</protein>
<accession>A0A4Y2JYF8</accession>
<organism evidence="1 2">
    <name type="scientific">Araneus ventricosus</name>
    <name type="common">Orbweaver spider</name>
    <name type="synonym">Epeira ventricosa</name>
    <dbReference type="NCBI Taxonomy" id="182803"/>
    <lineage>
        <taxon>Eukaryota</taxon>
        <taxon>Metazoa</taxon>
        <taxon>Ecdysozoa</taxon>
        <taxon>Arthropoda</taxon>
        <taxon>Chelicerata</taxon>
        <taxon>Arachnida</taxon>
        <taxon>Araneae</taxon>
        <taxon>Araneomorphae</taxon>
        <taxon>Entelegynae</taxon>
        <taxon>Araneoidea</taxon>
        <taxon>Araneidae</taxon>
        <taxon>Araneus</taxon>
    </lineage>
</organism>
<evidence type="ECO:0000313" key="1">
    <source>
        <dbReference type="EMBL" id="GBM95130.1"/>
    </source>
</evidence>
<comment type="caution">
    <text evidence="1">The sequence shown here is derived from an EMBL/GenBank/DDBJ whole genome shotgun (WGS) entry which is preliminary data.</text>
</comment>
<feature type="non-terminal residue" evidence="1">
    <location>
        <position position="1"/>
    </location>
</feature>
<name>A0A4Y2JYF8_ARAVE</name>
<keyword evidence="2" id="KW-1185">Reference proteome</keyword>
<sequence length="121" mass="14091">CLELILLRFDKQITNIRITPTEQHSWSFTNLPFHTIWRPLFRGQHLSRCPSLQTSSPQQKSTDRGITPTEQHSWAFTSFPFYTIWSPLVQNPWTVPKSDENRRGVVEMFGFSSGSDFHSAH</sequence>
<evidence type="ECO:0000313" key="2">
    <source>
        <dbReference type="Proteomes" id="UP000499080"/>
    </source>
</evidence>
<dbReference type="EMBL" id="BGPR01112445">
    <property type="protein sequence ID" value="GBM95130.1"/>
    <property type="molecule type" value="Genomic_DNA"/>
</dbReference>
<proteinExistence type="predicted"/>
<dbReference type="AlphaFoldDB" id="A0A4Y2JYF8"/>
<gene>
    <name evidence="1" type="ORF">AVEN_115449_1</name>
</gene>